<feature type="compositionally biased region" description="Polar residues" evidence="1">
    <location>
        <begin position="41"/>
        <end position="54"/>
    </location>
</feature>
<feature type="region of interest" description="Disordered" evidence="1">
    <location>
        <begin position="26"/>
        <end position="54"/>
    </location>
</feature>
<dbReference type="EMBL" id="JAULSY010000059">
    <property type="protein sequence ID" value="KAK0668247.1"/>
    <property type="molecule type" value="Genomic_DNA"/>
</dbReference>
<sequence length="120" mass="12767">MIPRQSGPLSANRLVVDVSRRTPPGIRFTPSVGSDRIFQAPKNTPPNVTVTSPEQGPLLRVGGGPSFGPKISSLAPATASIATFSGSLNVHSSYRHITPVLTPVQQITVPYQTFVGLHQR</sequence>
<reference evidence="2" key="1">
    <citation type="submission" date="2023-06" db="EMBL/GenBank/DDBJ databases">
        <title>Genome-scale phylogeny and comparative genomics of the fungal order Sordariales.</title>
        <authorList>
            <consortium name="Lawrence Berkeley National Laboratory"/>
            <person name="Hensen N."/>
            <person name="Bonometti L."/>
            <person name="Westerberg I."/>
            <person name="Brannstrom I.O."/>
            <person name="Guillou S."/>
            <person name="Cros-Aarteil S."/>
            <person name="Calhoun S."/>
            <person name="Haridas S."/>
            <person name="Kuo A."/>
            <person name="Mondo S."/>
            <person name="Pangilinan J."/>
            <person name="Riley R."/>
            <person name="Labutti K."/>
            <person name="Andreopoulos B."/>
            <person name="Lipzen A."/>
            <person name="Chen C."/>
            <person name="Yanf M."/>
            <person name="Daum C."/>
            <person name="Ng V."/>
            <person name="Clum A."/>
            <person name="Steindorff A."/>
            <person name="Ohm R."/>
            <person name="Martin F."/>
            <person name="Silar P."/>
            <person name="Natvig D."/>
            <person name="Lalanne C."/>
            <person name="Gautier V."/>
            <person name="Ament-Velasquez S.L."/>
            <person name="Kruys A."/>
            <person name="Hutchinson M.I."/>
            <person name="Powell A.J."/>
            <person name="Barry K."/>
            <person name="Miller A.N."/>
            <person name="Grigoriev I.V."/>
            <person name="Debuchy R."/>
            <person name="Gladieux P."/>
            <person name="Thoren M.H."/>
            <person name="Johannesson H."/>
        </authorList>
    </citation>
    <scope>NUCLEOTIDE SEQUENCE</scope>
    <source>
        <strain evidence="2">CBS 307.81</strain>
    </source>
</reference>
<comment type="caution">
    <text evidence="2">The sequence shown here is derived from an EMBL/GenBank/DDBJ whole genome shotgun (WGS) entry which is preliminary data.</text>
</comment>
<proteinExistence type="predicted"/>
<evidence type="ECO:0000313" key="2">
    <source>
        <dbReference type="EMBL" id="KAK0668247.1"/>
    </source>
</evidence>
<dbReference type="Proteomes" id="UP001174997">
    <property type="component" value="Unassembled WGS sequence"/>
</dbReference>
<protein>
    <submittedName>
        <fullName evidence="2">Uncharacterized protein</fullName>
    </submittedName>
</protein>
<organism evidence="2 3">
    <name type="scientific">Cercophora samala</name>
    <dbReference type="NCBI Taxonomy" id="330535"/>
    <lineage>
        <taxon>Eukaryota</taxon>
        <taxon>Fungi</taxon>
        <taxon>Dikarya</taxon>
        <taxon>Ascomycota</taxon>
        <taxon>Pezizomycotina</taxon>
        <taxon>Sordariomycetes</taxon>
        <taxon>Sordariomycetidae</taxon>
        <taxon>Sordariales</taxon>
        <taxon>Lasiosphaeriaceae</taxon>
        <taxon>Cercophora</taxon>
    </lineage>
</organism>
<keyword evidence="3" id="KW-1185">Reference proteome</keyword>
<evidence type="ECO:0000313" key="3">
    <source>
        <dbReference type="Proteomes" id="UP001174997"/>
    </source>
</evidence>
<evidence type="ECO:0000256" key="1">
    <source>
        <dbReference type="SAM" id="MobiDB-lite"/>
    </source>
</evidence>
<accession>A0AA39ZC45</accession>
<gene>
    <name evidence="2" type="ORF">QBC41DRAFT_226608</name>
</gene>
<name>A0AA39ZC45_9PEZI</name>
<dbReference type="AlphaFoldDB" id="A0AA39ZC45"/>